<dbReference type="AlphaFoldDB" id="A0A102M0L2"/>
<name>A0A102M0L2_9BURK</name>
<dbReference type="Proteomes" id="UP000065521">
    <property type="component" value="Unassembled WGS sequence"/>
</dbReference>
<proteinExistence type="predicted"/>
<sequence length="148" mass="16839">MKRGSPEYNASFRETLNAHSLSLYEHKLTYGNAFQGSKLSPWRVARVYYGSGTVRSEGGHLIIEDVDSWPKQPKSKDDLAAFEVKVRREPEPEAPTSHLHALKELERLAATGEIIEWHAYGLPVLQGEKFELLVDSLDHLCWTGQHQR</sequence>
<dbReference type="EMBL" id="LOTN01000034">
    <property type="protein sequence ID" value="KUZ89633.1"/>
    <property type="molecule type" value="Genomic_DNA"/>
</dbReference>
<protein>
    <submittedName>
        <fullName evidence="1">Uncharacterized protein</fullName>
    </submittedName>
</protein>
<gene>
    <name evidence="1" type="ORF">WI38_15850</name>
</gene>
<dbReference type="RefSeq" id="WP_059857002.1">
    <property type="nucleotide sequence ID" value="NZ_LOTK01000044.1"/>
</dbReference>
<evidence type="ECO:0000313" key="1">
    <source>
        <dbReference type="EMBL" id="KUZ89633.1"/>
    </source>
</evidence>
<accession>A0A102M0L2</accession>
<organism evidence="1 2">
    <name type="scientific">Burkholderia ubonensis</name>
    <dbReference type="NCBI Taxonomy" id="101571"/>
    <lineage>
        <taxon>Bacteria</taxon>
        <taxon>Pseudomonadati</taxon>
        <taxon>Pseudomonadota</taxon>
        <taxon>Betaproteobacteria</taxon>
        <taxon>Burkholderiales</taxon>
        <taxon>Burkholderiaceae</taxon>
        <taxon>Burkholderia</taxon>
        <taxon>Burkholderia cepacia complex</taxon>
    </lineage>
</organism>
<evidence type="ECO:0000313" key="2">
    <source>
        <dbReference type="Proteomes" id="UP000065521"/>
    </source>
</evidence>
<comment type="caution">
    <text evidence="1">The sequence shown here is derived from an EMBL/GenBank/DDBJ whole genome shotgun (WGS) entry which is preliminary data.</text>
</comment>
<reference evidence="1 2" key="1">
    <citation type="submission" date="2015-11" db="EMBL/GenBank/DDBJ databases">
        <title>Expanding the genomic diversity of Burkholderia species for the development of highly accurate diagnostics.</title>
        <authorList>
            <person name="Sahl J."/>
            <person name="Keim P."/>
            <person name="Wagner D."/>
        </authorList>
    </citation>
    <scope>NUCLEOTIDE SEQUENCE [LARGE SCALE GENOMIC DNA]</scope>
    <source>
        <strain evidence="1 2">RF32-BP4</strain>
    </source>
</reference>